<protein>
    <submittedName>
        <fullName evidence="2">Uncharacterized protein</fullName>
    </submittedName>
</protein>
<comment type="caution">
    <text evidence="2">The sequence shown here is derived from an EMBL/GenBank/DDBJ whole genome shotgun (WGS) entry which is preliminary data.</text>
</comment>
<sequence length="161" mass="17634">MKRFVVAGFVLVVLVEVIALAVPDRSMTGWAAGGALAVLLISVRSALRDDPPDDQRTTASEDAAELLARWQSETEILISRADSTRSQWDRHLRPRLAREFAAASGQRLVGDQSAFQATGRMLFGEQLWQWVDPNNVASARDDGPGPGRAALAEILQRLEQL</sequence>
<evidence type="ECO:0000256" key="1">
    <source>
        <dbReference type="SAM" id="Phobius"/>
    </source>
</evidence>
<evidence type="ECO:0000313" key="2">
    <source>
        <dbReference type="EMBL" id="MBU8825900.1"/>
    </source>
</evidence>
<accession>A0ABS6HTK0</accession>
<proteinExistence type="predicted"/>
<name>A0ABS6HTK0_MYCGD</name>
<reference evidence="2 3" key="1">
    <citation type="submission" date="2021-05" db="EMBL/GenBank/DDBJ databases">
        <title>Draft Genome Sequences of Clinical Respiratory Isolates of Mycobacterium goodii Recovered in Ireland.</title>
        <authorList>
            <person name="Flanagan P.R."/>
            <person name="Mok S."/>
            <person name="Roycroft E."/>
            <person name="Rogers T.R."/>
            <person name="Fitzgibbon M."/>
        </authorList>
    </citation>
    <scope>NUCLEOTIDE SEQUENCE [LARGE SCALE GENOMIC DNA]</scope>
    <source>
        <strain evidence="2 3">14IE55</strain>
    </source>
</reference>
<organism evidence="2 3">
    <name type="scientific">Mycolicibacterium goodii</name>
    <name type="common">Mycobacterium goodii</name>
    <dbReference type="NCBI Taxonomy" id="134601"/>
    <lineage>
        <taxon>Bacteria</taxon>
        <taxon>Bacillati</taxon>
        <taxon>Actinomycetota</taxon>
        <taxon>Actinomycetes</taxon>
        <taxon>Mycobacteriales</taxon>
        <taxon>Mycobacteriaceae</taxon>
        <taxon>Mycolicibacterium</taxon>
    </lineage>
</organism>
<dbReference type="RefSeq" id="WP_214395630.1">
    <property type="nucleotide sequence ID" value="NZ_JAHBOL010000032.1"/>
</dbReference>
<keyword evidence="3" id="KW-1185">Reference proteome</keyword>
<feature type="transmembrane region" description="Helical" evidence="1">
    <location>
        <begin position="29"/>
        <end position="47"/>
    </location>
</feature>
<dbReference type="Proteomes" id="UP000696413">
    <property type="component" value="Unassembled WGS sequence"/>
</dbReference>
<keyword evidence="1" id="KW-0472">Membrane</keyword>
<dbReference type="EMBL" id="JAHBOM010000020">
    <property type="protein sequence ID" value="MBU8825900.1"/>
    <property type="molecule type" value="Genomic_DNA"/>
</dbReference>
<keyword evidence="1" id="KW-0812">Transmembrane</keyword>
<gene>
    <name evidence="2" type="ORF">KL859_23885</name>
</gene>
<keyword evidence="1" id="KW-1133">Transmembrane helix</keyword>
<evidence type="ECO:0000313" key="3">
    <source>
        <dbReference type="Proteomes" id="UP000696413"/>
    </source>
</evidence>